<evidence type="ECO:0000259" key="7">
    <source>
        <dbReference type="Pfam" id="PF01694"/>
    </source>
</evidence>
<sequence length="373" mass="42666">MFVLVQCKGQICNKNKLTTKRTMVINRSTETDEAPPRKFRTLLRQNSERIGNFAEEIVLPVNQRSLHRMNSIGIALRNMQPDVETDGLEENLNQELPPTQYFFPVFMLGITTLQFCFLYAFTYIYPYGMSDLAYDPKHRYQVYRYLTIMFVHSSLPYLWLMVLIQLLLGLPLELIHNYTRIGVIYVASVVGGSLFITLFSPHNYVEGASAAAYGLLFSHLSTFILNWKNMDRRVLRVAVLLMVIIADVTYNIFVSSNHLDVRSTGPFTRVMFSTELRKIYHSVWSEHLIPENCPSSNCAYRLGGAITGFLFSIVVLKTYETTDWKLQLKFGCFVIITGFVVAATIVNIVNASTSLEYQNTFNNFTSQPLSLNV</sequence>
<keyword evidence="3 6" id="KW-0812">Transmembrane</keyword>
<name>A0A9Q0S1S8_9DIPT</name>
<dbReference type="Pfam" id="PF01694">
    <property type="entry name" value="Rhomboid"/>
    <property type="match status" value="1"/>
</dbReference>
<evidence type="ECO:0000256" key="2">
    <source>
        <dbReference type="ARBA" id="ARBA00009045"/>
    </source>
</evidence>
<dbReference type="GO" id="GO:0004252">
    <property type="term" value="F:serine-type endopeptidase activity"/>
    <property type="evidence" value="ECO:0007669"/>
    <property type="project" value="InterPro"/>
</dbReference>
<feature type="transmembrane region" description="Helical" evidence="6">
    <location>
        <begin position="299"/>
        <end position="316"/>
    </location>
</feature>
<evidence type="ECO:0000256" key="3">
    <source>
        <dbReference type="ARBA" id="ARBA00022692"/>
    </source>
</evidence>
<organism evidence="8 9">
    <name type="scientific">Pseudolycoriella hygida</name>
    <dbReference type="NCBI Taxonomy" id="35572"/>
    <lineage>
        <taxon>Eukaryota</taxon>
        <taxon>Metazoa</taxon>
        <taxon>Ecdysozoa</taxon>
        <taxon>Arthropoda</taxon>
        <taxon>Hexapoda</taxon>
        <taxon>Insecta</taxon>
        <taxon>Pterygota</taxon>
        <taxon>Neoptera</taxon>
        <taxon>Endopterygota</taxon>
        <taxon>Diptera</taxon>
        <taxon>Nematocera</taxon>
        <taxon>Sciaroidea</taxon>
        <taxon>Sciaridae</taxon>
        <taxon>Pseudolycoriella</taxon>
    </lineage>
</organism>
<dbReference type="Gene3D" id="1.20.1540.10">
    <property type="entry name" value="Rhomboid-like"/>
    <property type="match status" value="1"/>
</dbReference>
<feature type="transmembrane region" description="Helical" evidence="6">
    <location>
        <begin position="207"/>
        <end position="227"/>
    </location>
</feature>
<evidence type="ECO:0000256" key="1">
    <source>
        <dbReference type="ARBA" id="ARBA00004141"/>
    </source>
</evidence>
<accession>A0A9Q0S1S8</accession>
<dbReference type="Proteomes" id="UP001151699">
    <property type="component" value="Chromosome B"/>
</dbReference>
<evidence type="ECO:0000313" key="9">
    <source>
        <dbReference type="Proteomes" id="UP001151699"/>
    </source>
</evidence>
<protein>
    <submittedName>
        <fullName evidence="8">Rhomboid-related protein 3</fullName>
    </submittedName>
</protein>
<feature type="domain" description="Peptidase S54 rhomboid" evidence="7">
    <location>
        <begin position="141"/>
        <end position="256"/>
    </location>
</feature>
<comment type="similarity">
    <text evidence="2">Belongs to the peptidase S54 family.</text>
</comment>
<evidence type="ECO:0000313" key="8">
    <source>
        <dbReference type="EMBL" id="KAJ6640813.1"/>
    </source>
</evidence>
<reference evidence="8" key="1">
    <citation type="submission" date="2022-07" db="EMBL/GenBank/DDBJ databases">
        <authorList>
            <person name="Trinca V."/>
            <person name="Uliana J.V.C."/>
            <person name="Torres T.T."/>
            <person name="Ward R.J."/>
            <person name="Monesi N."/>
        </authorList>
    </citation>
    <scope>NUCLEOTIDE SEQUENCE</scope>
    <source>
        <strain evidence="8">HSMRA1968</strain>
        <tissue evidence="8">Whole embryos</tissue>
    </source>
</reference>
<dbReference type="InterPro" id="IPR035952">
    <property type="entry name" value="Rhomboid-like_sf"/>
</dbReference>
<gene>
    <name evidence="8" type="primary">RHBDL3</name>
    <name evidence="8" type="ORF">Bhyg_05745</name>
</gene>
<dbReference type="InterPro" id="IPR022764">
    <property type="entry name" value="Peptidase_S54_rhomboid_dom"/>
</dbReference>
<feature type="transmembrane region" description="Helical" evidence="6">
    <location>
        <begin position="328"/>
        <end position="349"/>
    </location>
</feature>
<feature type="transmembrane region" description="Helical" evidence="6">
    <location>
        <begin position="101"/>
        <end position="125"/>
    </location>
</feature>
<feature type="transmembrane region" description="Helical" evidence="6">
    <location>
        <begin position="182"/>
        <end position="201"/>
    </location>
</feature>
<dbReference type="AlphaFoldDB" id="A0A9Q0S1S8"/>
<proteinExistence type="inferred from homology"/>
<dbReference type="PANTHER" id="PTHR45840:SF2">
    <property type="entry name" value="PROTEIN RHOMBOID-RELATED"/>
    <property type="match status" value="1"/>
</dbReference>
<dbReference type="SUPFAM" id="SSF144091">
    <property type="entry name" value="Rhomboid-like"/>
    <property type="match status" value="1"/>
</dbReference>
<dbReference type="OrthoDB" id="418595at2759"/>
<keyword evidence="4 6" id="KW-1133">Transmembrane helix</keyword>
<comment type="caution">
    <text evidence="8">The sequence shown here is derived from an EMBL/GenBank/DDBJ whole genome shotgun (WGS) entry which is preliminary data.</text>
</comment>
<dbReference type="InterPro" id="IPR051739">
    <property type="entry name" value="Rhomboid_IM_Serine_Proteases"/>
</dbReference>
<feature type="transmembrane region" description="Helical" evidence="6">
    <location>
        <begin position="234"/>
        <end position="253"/>
    </location>
</feature>
<evidence type="ECO:0000256" key="4">
    <source>
        <dbReference type="ARBA" id="ARBA00022989"/>
    </source>
</evidence>
<dbReference type="PANTHER" id="PTHR45840">
    <property type="entry name" value="RHOMBOID-RELATED PROTEIN"/>
    <property type="match status" value="1"/>
</dbReference>
<dbReference type="EMBL" id="WJQU01000002">
    <property type="protein sequence ID" value="KAJ6640813.1"/>
    <property type="molecule type" value="Genomic_DNA"/>
</dbReference>
<keyword evidence="9" id="KW-1185">Reference proteome</keyword>
<comment type="subcellular location">
    <subcellularLocation>
        <location evidence="1">Membrane</location>
        <topology evidence="1">Multi-pass membrane protein</topology>
    </subcellularLocation>
</comment>
<keyword evidence="5 6" id="KW-0472">Membrane</keyword>
<feature type="transmembrane region" description="Helical" evidence="6">
    <location>
        <begin position="145"/>
        <end position="170"/>
    </location>
</feature>
<evidence type="ECO:0000256" key="5">
    <source>
        <dbReference type="ARBA" id="ARBA00023136"/>
    </source>
</evidence>
<evidence type="ECO:0000256" key="6">
    <source>
        <dbReference type="SAM" id="Phobius"/>
    </source>
</evidence>
<dbReference type="GO" id="GO:0016020">
    <property type="term" value="C:membrane"/>
    <property type="evidence" value="ECO:0007669"/>
    <property type="project" value="UniProtKB-SubCell"/>
</dbReference>